<dbReference type="InterPro" id="IPR014490">
    <property type="entry name" value="Dps-like"/>
</dbReference>
<dbReference type="Pfam" id="PF00210">
    <property type="entry name" value="Ferritin"/>
    <property type="match status" value="1"/>
</dbReference>
<comment type="subunit">
    <text evidence="3">Homododecamer. The 12 identical subunits form a hollow sphere into which the mineral iron core of up to 300 Fe(3+) can be deposited.</text>
</comment>
<feature type="binding site" evidence="4">
    <location>
        <position position="148"/>
    </location>
    <ligand>
        <name>Fe cation</name>
        <dbReference type="ChEBI" id="CHEBI:24875"/>
    </ligand>
</feature>
<keyword evidence="3" id="KW-0560">Oxidoreductase</keyword>
<keyword evidence="7" id="KW-1185">Reference proteome</keyword>
<protein>
    <recommendedName>
        <fullName evidence="3">DNA protection during starvation protein</fullName>
        <ecNumber evidence="3">1.16.-.-</ecNumber>
    </recommendedName>
</protein>
<dbReference type="PIRSF" id="PIRSF018063">
    <property type="entry name" value="Ferrtn_UCP018063"/>
    <property type="match status" value="1"/>
</dbReference>
<keyword evidence="2 3" id="KW-0408">Iron</keyword>
<comment type="similarity">
    <text evidence="3">Belongs to the Dps family.</text>
</comment>
<dbReference type="EMBL" id="PGCK01000003">
    <property type="protein sequence ID" value="MCD1294210.1"/>
    <property type="molecule type" value="Genomic_DNA"/>
</dbReference>
<evidence type="ECO:0000313" key="7">
    <source>
        <dbReference type="Proteomes" id="UP001320159"/>
    </source>
</evidence>
<dbReference type="GO" id="GO:0004322">
    <property type="term" value="F:ferroxidase activity"/>
    <property type="evidence" value="ECO:0007669"/>
    <property type="project" value="TreeGrafter"/>
</dbReference>
<evidence type="ECO:0000256" key="2">
    <source>
        <dbReference type="ARBA" id="ARBA00023004"/>
    </source>
</evidence>
<evidence type="ECO:0000256" key="1">
    <source>
        <dbReference type="ARBA" id="ARBA00022434"/>
    </source>
</evidence>
<dbReference type="PANTHER" id="PTHR30295">
    <property type="entry name" value="BACTERIOFERRITIN"/>
    <property type="match status" value="1"/>
</dbReference>
<dbReference type="GO" id="GO:0006879">
    <property type="term" value="P:intracellular iron ion homeostasis"/>
    <property type="evidence" value="ECO:0007669"/>
    <property type="project" value="UniProtKB-KW"/>
</dbReference>
<comment type="catalytic activity">
    <reaction evidence="3">
        <text>2 Fe(2+) + H2O2 + 2 H(+) = 2 Fe(3+) + 2 H2O</text>
        <dbReference type="Rhea" id="RHEA:48712"/>
        <dbReference type="ChEBI" id="CHEBI:15377"/>
        <dbReference type="ChEBI" id="CHEBI:15378"/>
        <dbReference type="ChEBI" id="CHEBI:16240"/>
        <dbReference type="ChEBI" id="CHEBI:29033"/>
        <dbReference type="ChEBI" id="CHEBI:29034"/>
    </reaction>
</comment>
<dbReference type="InterPro" id="IPR008331">
    <property type="entry name" value="Ferritin_DPS_dom"/>
</dbReference>
<evidence type="ECO:0000256" key="4">
    <source>
        <dbReference type="PIRSR" id="PIRSR018063-50"/>
    </source>
</evidence>
<dbReference type="GO" id="GO:0005829">
    <property type="term" value="C:cytosol"/>
    <property type="evidence" value="ECO:0007669"/>
    <property type="project" value="TreeGrafter"/>
</dbReference>
<name>A0AAP2W4F4_9EURY</name>
<comment type="subcellular location">
    <subcellularLocation>
        <location evidence="3">Cytoplasm</location>
        <location evidence="3">Nucleoid</location>
    </subcellularLocation>
</comment>
<dbReference type="InterPro" id="IPR009078">
    <property type="entry name" value="Ferritin-like_SF"/>
</dbReference>
<proteinExistence type="inferred from homology"/>
<feature type="binding site" evidence="4">
    <location>
        <position position="66"/>
    </location>
    <ligand>
        <name>Fe cation</name>
        <dbReference type="ChEBI" id="CHEBI:24875"/>
    </ligand>
</feature>
<evidence type="ECO:0000313" key="6">
    <source>
        <dbReference type="EMBL" id="MCD1294210.1"/>
    </source>
</evidence>
<dbReference type="NCBIfam" id="NF040955">
    <property type="entry name" value="Arch_DPS"/>
    <property type="match status" value="1"/>
</dbReference>
<sequence length="184" mass="21056">MGKVSREIVENAGIDVNKLLDMLVRAAAAELTTYYYYTILRAHTTGMDGESIKEIVEDARLEDRLHFETLCPRIYELGGDIPRDIKEFAGMAACKDAYLPEDKSIKSILNVLLEAERCAIRIYQGICSYTHGKDFRTYDISLAILHEEIEHEAWFEELLTGKPSGHFRRRAPGEGPYTQKFRHI</sequence>
<evidence type="ECO:0000256" key="3">
    <source>
        <dbReference type="PIRNR" id="PIRNR018063"/>
    </source>
</evidence>
<dbReference type="InterPro" id="IPR053475">
    <property type="entry name" value="DPS"/>
</dbReference>
<comment type="caution">
    <text evidence="6">The sequence shown here is derived from an EMBL/GenBank/DDBJ whole genome shotgun (WGS) entry which is preliminary data.</text>
</comment>
<dbReference type="InterPro" id="IPR012347">
    <property type="entry name" value="Ferritin-like"/>
</dbReference>
<dbReference type="SUPFAM" id="SSF47240">
    <property type="entry name" value="Ferritin-like"/>
    <property type="match status" value="1"/>
</dbReference>
<reference evidence="6 7" key="1">
    <citation type="submission" date="2017-11" db="EMBL/GenBank/DDBJ databases">
        <title>Isolation and Characterization of Family Methanocellaceae Species from Potential Methane Hydrate Area Offshore Southwestern Taiwan.</title>
        <authorList>
            <person name="Zhang W.-L."/>
            <person name="Chen W.-C."/>
            <person name="Lai M.-C."/>
            <person name="Chen S.-C."/>
        </authorList>
    </citation>
    <scope>NUCLEOTIDE SEQUENCE [LARGE SCALE GENOMIC DNA]</scope>
    <source>
        <strain evidence="6 7">CWC-04</strain>
    </source>
</reference>
<dbReference type="CDD" id="cd01052">
    <property type="entry name" value="DPSL"/>
    <property type="match status" value="1"/>
</dbReference>
<comment type="function">
    <text evidence="3">Protects DNA from oxidative damage by sequestering intracellular Fe2+ ion and storing it in the form of Fe3+ oxyhydroxide mineral. One hydrogen peroxide oxidizes two Fe2+ ions, which prevents hydroxyl radical production by the Fenton reaction.</text>
</comment>
<gene>
    <name evidence="6" type="ORF">CUJ83_04270</name>
</gene>
<dbReference type="InterPro" id="IPR033921">
    <property type="entry name" value="DPSL_diiron-bd_dom"/>
</dbReference>
<keyword evidence="3 4" id="KW-0479">Metal-binding</keyword>
<dbReference type="Proteomes" id="UP001320159">
    <property type="component" value="Unassembled WGS sequence"/>
</dbReference>
<feature type="domain" description="Ferritin/DPS" evidence="5">
    <location>
        <begin position="21"/>
        <end position="160"/>
    </location>
</feature>
<keyword evidence="3" id="KW-0963">Cytoplasm</keyword>
<keyword evidence="1 3" id="KW-0409">Iron storage</keyword>
<dbReference type="Gene3D" id="1.20.1260.10">
    <property type="match status" value="1"/>
</dbReference>
<dbReference type="PANTHER" id="PTHR30295:SF1">
    <property type="entry name" value="DNA PROTECTION DURING STARVATION PROTEIN"/>
    <property type="match status" value="1"/>
</dbReference>
<dbReference type="RefSeq" id="WP_230741322.1">
    <property type="nucleotide sequence ID" value="NZ_PGCK01000003.1"/>
</dbReference>
<feature type="binding site" evidence="4">
    <location>
        <position position="116"/>
    </location>
    <ligand>
        <name>Fe cation</name>
        <dbReference type="ChEBI" id="CHEBI:24875"/>
    </ligand>
</feature>
<dbReference type="AlphaFoldDB" id="A0AAP2W4F4"/>
<dbReference type="GO" id="GO:0008199">
    <property type="term" value="F:ferric iron binding"/>
    <property type="evidence" value="ECO:0007669"/>
    <property type="project" value="UniProtKB-UniRule"/>
</dbReference>
<dbReference type="GO" id="GO:0020037">
    <property type="term" value="F:heme binding"/>
    <property type="evidence" value="ECO:0007669"/>
    <property type="project" value="TreeGrafter"/>
</dbReference>
<dbReference type="GO" id="GO:0009295">
    <property type="term" value="C:nucleoid"/>
    <property type="evidence" value="ECO:0007669"/>
    <property type="project" value="UniProtKB-SubCell"/>
</dbReference>
<accession>A0AAP2W4F4</accession>
<evidence type="ECO:0000259" key="5">
    <source>
        <dbReference type="Pfam" id="PF00210"/>
    </source>
</evidence>
<dbReference type="EC" id="1.16.-.-" evidence="3"/>
<feature type="binding site" evidence="4">
    <location>
        <position position="151"/>
    </location>
    <ligand>
        <name>Fe cation</name>
        <dbReference type="ChEBI" id="CHEBI:24875"/>
    </ligand>
</feature>
<dbReference type="NCBIfam" id="NF009990">
    <property type="entry name" value="PRK13456.1"/>
    <property type="match status" value="1"/>
</dbReference>
<organism evidence="6 7">
    <name type="scientific">Methanooceanicella nereidis</name>
    <dbReference type="NCBI Taxonomy" id="2052831"/>
    <lineage>
        <taxon>Archaea</taxon>
        <taxon>Methanobacteriati</taxon>
        <taxon>Methanobacteriota</taxon>
        <taxon>Stenosarchaea group</taxon>
        <taxon>Methanomicrobia</taxon>
        <taxon>Methanocellales</taxon>
        <taxon>Methanocellaceae</taxon>
        <taxon>Methanooceanicella</taxon>
    </lineage>
</organism>
<feature type="binding site" evidence="4">
    <location>
        <position position="30"/>
    </location>
    <ligand>
        <name>Fe cation</name>
        <dbReference type="ChEBI" id="CHEBI:24875"/>
    </ligand>
</feature>